<dbReference type="Proteomes" id="UP000321103">
    <property type="component" value="Unassembled WGS sequence"/>
</dbReference>
<gene>
    <name evidence="2" type="ORF">KTU01_29390</name>
</gene>
<accession>A0A512IGI3</accession>
<dbReference type="STRING" id="388357.GCA_001580365_03125"/>
<feature type="transmembrane region" description="Helical" evidence="1">
    <location>
        <begin position="60"/>
        <end position="80"/>
    </location>
</feature>
<comment type="caution">
    <text evidence="2">The sequence shown here is derived from an EMBL/GenBank/DDBJ whole genome shotgun (WGS) entry which is preliminary data.</text>
</comment>
<reference evidence="2 3" key="1">
    <citation type="submission" date="2019-07" db="EMBL/GenBank/DDBJ databases">
        <title>Whole genome shotgun sequence of Kocuria turfanensis NBRC 107627.</title>
        <authorList>
            <person name="Hosoyama A."/>
            <person name="Uohara A."/>
            <person name="Ohji S."/>
            <person name="Ichikawa N."/>
        </authorList>
    </citation>
    <scope>NUCLEOTIDE SEQUENCE [LARGE SCALE GENOMIC DNA]</scope>
    <source>
        <strain evidence="2 3">NBRC 107627</strain>
    </source>
</reference>
<protein>
    <submittedName>
        <fullName evidence="2">Uncharacterized protein</fullName>
    </submittedName>
</protein>
<organism evidence="2 3">
    <name type="scientific">Kocuria turfanensis</name>
    <dbReference type="NCBI Taxonomy" id="388357"/>
    <lineage>
        <taxon>Bacteria</taxon>
        <taxon>Bacillati</taxon>
        <taxon>Actinomycetota</taxon>
        <taxon>Actinomycetes</taxon>
        <taxon>Micrococcales</taxon>
        <taxon>Micrococcaceae</taxon>
        <taxon>Kocuria</taxon>
    </lineage>
</organism>
<dbReference type="EMBL" id="BJZS01000098">
    <property type="protein sequence ID" value="GEO96816.1"/>
    <property type="molecule type" value="Genomic_DNA"/>
</dbReference>
<dbReference type="RefSeq" id="WP_147017762.1">
    <property type="nucleotide sequence ID" value="NZ_BJZS01000098.1"/>
</dbReference>
<sequence length="165" mass="17718">MTAEGGEQRDTSAAPDGTSRTRPPYWVLQVLVRAVPVVVVLQVSFEVLLRNNWFVADSPYTPGLVAGLLAFVPAGVWAVVDGYRYVPTPQVVALWAAAGAMVALVNTLYGYLSGLWVYVLDLPLRDLALMLAELLPLAVMYAGPAALLALLGAGLYRVRESRTSS</sequence>
<keyword evidence="3" id="KW-1185">Reference proteome</keyword>
<keyword evidence="1" id="KW-0812">Transmembrane</keyword>
<evidence type="ECO:0000313" key="2">
    <source>
        <dbReference type="EMBL" id="GEO96816.1"/>
    </source>
</evidence>
<dbReference type="AlphaFoldDB" id="A0A512IGI3"/>
<keyword evidence="1" id="KW-1133">Transmembrane helix</keyword>
<feature type="transmembrane region" description="Helical" evidence="1">
    <location>
        <begin position="92"/>
        <end position="118"/>
    </location>
</feature>
<proteinExistence type="predicted"/>
<evidence type="ECO:0000313" key="3">
    <source>
        <dbReference type="Proteomes" id="UP000321103"/>
    </source>
</evidence>
<feature type="transmembrane region" description="Helical" evidence="1">
    <location>
        <begin position="138"/>
        <end position="158"/>
    </location>
</feature>
<name>A0A512IGI3_9MICC</name>
<keyword evidence="1" id="KW-0472">Membrane</keyword>
<feature type="transmembrane region" description="Helical" evidence="1">
    <location>
        <begin position="30"/>
        <end position="48"/>
    </location>
</feature>
<evidence type="ECO:0000256" key="1">
    <source>
        <dbReference type="SAM" id="Phobius"/>
    </source>
</evidence>